<evidence type="ECO:0000313" key="15">
    <source>
        <dbReference type="Proteomes" id="UP001181693"/>
    </source>
</evidence>
<name>A0AAV3A3E1_PYXAD</name>
<dbReference type="GO" id="GO:0004930">
    <property type="term" value="F:G protein-coupled receptor activity"/>
    <property type="evidence" value="ECO:0007669"/>
    <property type="project" value="UniProtKB-KW"/>
</dbReference>
<dbReference type="PANTHER" id="PTHR11394:SF47">
    <property type="entry name" value="TASTE RECEPTOR TYPE 2 MEMBER 40"/>
    <property type="match status" value="1"/>
</dbReference>
<feature type="transmembrane region" description="Helical" evidence="13">
    <location>
        <begin position="43"/>
        <end position="63"/>
    </location>
</feature>
<accession>A0AAV3A3E1</accession>
<keyword evidence="7 12" id="KW-0297">G-protein coupled receptor</keyword>
<evidence type="ECO:0000256" key="5">
    <source>
        <dbReference type="ARBA" id="ARBA00022692"/>
    </source>
</evidence>
<proteinExistence type="inferred from homology"/>
<feature type="transmembrane region" description="Helical" evidence="13">
    <location>
        <begin position="230"/>
        <end position="251"/>
    </location>
</feature>
<sequence length="303" mass="34441">MSPLLLTLLVISLVGTLTAFLLNTFIILGTGRSFFSGAKTNRVNLIHLLIGFTNILMQCVMTTDNISFCFPEFYDSIYRIVTFPIMSFTRFSYWLMAWLCACYCTNITRFNHRIFIFIKKVISNFLPHLLLLSGIASLGLSLVHFYHVMSYSWKDSVEGAFNTSEMSQPDKFFTFPQILFISVDFNFSFIIIVTSLVVTVSSLLTHIWNMNKADSDIKQNIQVHVNAARTMMLLLLLSLAFYISSIFNVTVRYNLENLTSVVCWVLLTMFPTAEGAILIQASPKLRNMLLTWLSDGRLVGCGK</sequence>
<feature type="transmembrane region" description="Helical" evidence="13">
    <location>
        <begin position="83"/>
        <end position="104"/>
    </location>
</feature>
<feature type="transmembrane region" description="Helical" evidence="13">
    <location>
        <begin position="187"/>
        <end position="209"/>
    </location>
</feature>
<dbReference type="InterPro" id="IPR007960">
    <property type="entry name" value="TAS2R"/>
</dbReference>
<keyword evidence="9 12" id="KW-0675">Receptor</keyword>
<dbReference type="GO" id="GO:0016020">
    <property type="term" value="C:membrane"/>
    <property type="evidence" value="ECO:0007669"/>
    <property type="project" value="UniProtKB-SubCell"/>
</dbReference>
<gene>
    <name evidence="14" type="ORF">GDO54_014823</name>
</gene>
<evidence type="ECO:0000256" key="4">
    <source>
        <dbReference type="ARBA" id="ARBA00022606"/>
    </source>
</evidence>
<evidence type="ECO:0000256" key="6">
    <source>
        <dbReference type="ARBA" id="ARBA00022989"/>
    </source>
</evidence>
<keyword evidence="5 12" id="KW-0812">Transmembrane</keyword>
<protein>
    <recommendedName>
        <fullName evidence="12">Taste receptor type 2</fullName>
    </recommendedName>
</protein>
<keyword evidence="10 12" id="KW-0807">Transducer</keyword>
<dbReference type="PANTHER" id="PTHR11394">
    <property type="entry name" value="TASTE RECEPTOR TYPE 2"/>
    <property type="match status" value="1"/>
</dbReference>
<evidence type="ECO:0000256" key="13">
    <source>
        <dbReference type="SAM" id="Phobius"/>
    </source>
</evidence>
<keyword evidence="8 12" id="KW-0472">Membrane</keyword>
<evidence type="ECO:0000256" key="7">
    <source>
        <dbReference type="ARBA" id="ARBA00023040"/>
    </source>
</evidence>
<evidence type="ECO:0000313" key="14">
    <source>
        <dbReference type="EMBL" id="DBA18932.1"/>
    </source>
</evidence>
<comment type="similarity">
    <text evidence="2 11">Belongs to the G-protein coupled receptor T2R family.</text>
</comment>
<keyword evidence="15" id="KW-1185">Reference proteome</keyword>
<evidence type="ECO:0000256" key="12">
    <source>
        <dbReference type="RuleBase" id="RU004424"/>
    </source>
</evidence>
<evidence type="ECO:0000256" key="1">
    <source>
        <dbReference type="ARBA" id="ARBA00004141"/>
    </source>
</evidence>
<feature type="transmembrane region" description="Helical" evidence="13">
    <location>
        <begin position="6"/>
        <end position="31"/>
    </location>
</feature>
<keyword evidence="6 13" id="KW-1133">Transmembrane helix</keyword>
<dbReference type="Pfam" id="PF05296">
    <property type="entry name" value="TAS2R"/>
    <property type="match status" value="1"/>
</dbReference>
<reference evidence="14" key="1">
    <citation type="thesis" date="2020" institute="ProQuest LLC" country="789 East Eisenhower Parkway, Ann Arbor, MI, USA">
        <title>Comparative Genomics and Chromosome Evolution.</title>
        <authorList>
            <person name="Mudd A.B."/>
        </authorList>
    </citation>
    <scope>NUCLEOTIDE SEQUENCE</scope>
    <source>
        <strain evidence="14">1538</strain>
        <tissue evidence="14">Blood</tissue>
    </source>
</reference>
<dbReference type="Proteomes" id="UP001181693">
    <property type="component" value="Unassembled WGS sequence"/>
</dbReference>
<dbReference type="GO" id="GO:0033038">
    <property type="term" value="F:bitter taste receptor activity"/>
    <property type="evidence" value="ECO:0007669"/>
    <property type="project" value="InterPro"/>
</dbReference>
<feature type="transmembrane region" description="Helical" evidence="13">
    <location>
        <begin position="125"/>
        <end position="146"/>
    </location>
</feature>
<evidence type="ECO:0000256" key="10">
    <source>
        <dbReference type="ARBA" id="ARBA00023224"/>
    </source>
</evidence>
<evidence type="ECO:0000256" key="2">
    <source>
        <dbReference type="ARBA" id="ARBA00007376"/>
    </source>
</evidence>
<evidence type="ECO:0000256" key="11">
    <source>
        <dbReference type="RuleBase" id="RU004423"/>
    </source>
</evidence>
<evidence type="ECO:0000256" key="8">
    <source>
        <dbReference type="ARBA" id="ARBA00023136"/>
    </source>
</evidence>
<evidence type="ECO:0000256" key="3">
    <source>
        <dbReference type="ARBA" id="ARBA00022480"/>
    </source>
</evidence>
<feature type="transmembrane region" description="Helical" evidence="13">
    <location>
        <begin position="257"/>
        <end position="279"/>
    </location>
</feature>
<dbReference type="AlphaFoldDB" id="A0AAV3A3E1"/>
<comment type="subcellular location">
    <subcellularLocation>
        <location evidence="1 12">Membrane</location>
        <topology evidence="1 12">Multi-pass membrane protein</topology>
    </subcellularLocation>
</comment>
<keyword evidence="3 12" id="KW-0919">Taste</keyword>
<evidence type="ECO:0000256" key="9">
    <source>
        <dbReference type="ARBA" id="ARBA00023170"/>
    </source>
</evidence>
<dbReference type="EMBL" id="DYDO01000008">
    <property type="protein sequence ID" value="DBA18932.1"/>
    <property type="molecule type" value="Genomic_DNA"/>
</dbReference>
<comment type="caution">
    <text evidence="14">The sequence shown here is derived from an EMBL/GenBank/DDBJ whole genome shotgun (WGS) entry which is preliminary data.</text>
</comment>
<keyword evidence="4 12" id="KW-0716">Sensory transduction</keyword>
<organism evidence="14 15">
    <name type="scientific">Pyxicephalus adspersus</name>
    <name type="common">African bullfrog</name>
    <dbReference type="NCBI Taxonomy" id="30357"/>
    <lineage>
        <taxon>Eukaryota</taxon>
        <taxon>Metazoa</taxon>
        <taxon>Chordata</taxon>
        <taxon>Craniata</taxon>
        <taxon>Vertebrata</taxon>
        <taxon>Euteleostomi</taxon>
        <taxon>Amphibia</taxon>
        <taxon>Batrachia</taxon>
        <taxon>Anura</taxon>
        <taxon>Neobatrachia</taxon>
        <taxon>Ranoidea</taxon>
        <taxon>Pyxicephalidae</taxon>
        <taxon>Pyxicephalinae</taxon>
        <taxon>Pyxicephalus</taxon>
    </lineage>
</organism>